<name>A0A9E8KNP6_9ALTE</name>
<evidence type="ECO:0000259" key="1">
    <source>
        <dbReference type="Pfam" id="PF00551"/>
    </source>
</evidence>
<keyword evidence="4" id="KW-1185">Reference proteome</keyword>
<sequence>MRIGFIGCVESSYRILEALVGSASSNIEVVAVVTRATSNVNSDFVDLAPFCEEHGIPYHYEESGKRNASLQFFKNYQLDIIYCFGWSYLLNKEMLNVAPLGAIGFHPAPLPIGRGRHPIIWSIALGLKSTAVTFFRLDEGADTGPIISQTPVDISEKDSAETLYNKILEIATVQVIGFTEALANGNAKSIPQDELHSTYWRKRSRADGMIDWRMNAGDIHNLIRALSAPYPGAEFMYLGKPISVWKSEISDSDYPRHFESGRVLKIDSSKYLIKCGGTSAIWLIDIELPETVTAGDYL</sequence>
<dbReference type="RefSeq" id="WP_251809571.1">
    <property type="nucleotide sequence ID" value="NZ_CP101527.1"/>
</dbReference>
<dbReference type="Pfam" id="PF00551">
    <property type="entry name" value="Formyl_trans_N"/>
    <property type="match status" value="1"/>
</dbReference>
<dbReference type="SUPFAM" id="SSF50486">
    <property type="entry name" value="FMT C-terminal domain-like"/>
    <property type="match status" value="1"/>
</dbReference>
<feature type="domain" description="Formyl transferase C-terminal" evidence="2">
    <location>
        <begin position="204"/>
        <end position="289"/>
    </location>
</feature>
<dbReference type="KEGG" id="asem:NNL22_10245"/>
<dbReference type="InterPro" id="IPR011034">
    <property type="entry name" value="Formyl_transferase-like_C_sf"/>
</dbReference>
<protein>
    <recommendedName>
        <fullName evidence="5">Methionyl-tRNA formyltransferase</fullName>
    </recommendedName>
</protein>
<dbReference type="AlphaFoldDB" id="A0A9E8KNP6"/>
<reference evidence="3" key="1">
    <citation type="submission" date="2022-07" db="EMBL/GenBank/DDBJ databases">
        <title>Alkalimarinus sp. nov., isolated from gut of a Alitta virens.</title>
        <authorList>
            <person name="Yang A.I."/>
            <person name="Shin N.-R."/>
        </authorList>
    </citation>
    <scope>NUCLEOTIDE SEQUENCE</scope>
    <source>
        <strain evidence="3">FA028</strain>
    </source>
</reference>
<dbReference type="InterPro" id="IPR036477">
    <property type="entry name" value="Formyl_transf_N_sf"/>
</dbReference>
<dbReference type="EMBL" id="CP101527">
    <property type="protein sequence ID" value="UZW73430.1"/>
    <property type="molecule type" value="Genomic_DNA"/>
</dbReference>
<dbReference type="PANTHER" id="PTHR11138:SF5">
    <property type="entry name" value="METHIONYL-TRNA FORMYLTRANSFERASE, MITOCHONDRIAL"/>
    <property type="match status" value="1"/>
</dbReference>
<dbReference type="Pfam" id="PF02911">
    <property type="entry name" value="Formyl_trans_C"/>
    <property type="match status" value="1"/>
</dbReference>
<evidence type="ECO:0000313" key="3">
    <source>
        <dbReference type="EMBL" id="UZW73430.1"/>
    </source>
</evidence>
<gene>
    <name evidence="3" type="ORF">NNL22_10245</name>
</gene>
<dbReference type="InterPro" id="IPR002376">
    <property type="entry name" value="Formyl_transf_N"/>
</dbReference>
<dbReference type="InterPro" id="IPR005793">
    <property type="entry name" value="Formyl_trans_C"/>
</dbReference>
<feature type="domain" description="Formyl transferase N-terminal" evidence="1">
    <location>
        <begin position="26"/>
        <end position="170"/>
    </location>
</feature>
<dbReference type="Proteomes" id="UP001164472">
    <property type="component" value="Chromosome"/>
</dbReference>
<evidence type="ECO:0008006" key="5">
    <source>
        <dbReference type="Google" id="ProtNLM"/>
    </source>
</evidence>
<dbReference type="Gene3D" id="3.40.50.12230">
    <property type="match status" value="1"/>
</dbReference>
<organism evidence="3 4">
    <name type="scientific">Alkalimarinus sediminis</name>
    <dbReference type="NCBI Taxonomy" id="1632866"/>
    <lineage>
        <taxon>Bacteria</taxon>
        <taxon>Pseudomonadati</taxon>
        <taxon>Pseudomonadota</taxon>
        <taxon>Gammaproteobacteria</taxon>
        <taxon>Alteromonadales</taxon>
        <taxon>Alteromonadaceae</taxon>
        <taxon>Alkalimarinus</taxon>
    </lineage>
</organism>
<dbReference type="GO" id="GO:0005829">
    <property type="term" value="C:cytosol"/>
    <property type="evidence" value="ECO:0007669"/>
    <property type="project" value="TreeGrafter"/>
</dbReference>
<evidence type="ECO:0000313" key="4">
    <source>
        <dbReference type="Proteomes" id="UP001164472"/>
    </source>
</evidence>
<proteinExistence type="predicted"/>
<dbReference type="CDD" id="cd08651">
    <property type="entry name" value="FMT_core_like_4"/>
    <property type="match status" value="1"/>
</dbReference>
<evidence type="ECO:0000259" key="2">
    <source>
        <dbReference type="Pfam" id="PF02911"/>
    </source>
</evidence>
<dbReference type="PANTHER" id="PTHR11138">
    <property type="entry name" value="METHIONYL-TRNA FORMYLTRANSFERASE"/>
    <property type="match status" value="1"/>
</dbReference>
<dbReference type="GO" id="GO:0004479">
    <property type="term" value="F:methionyl-tRNA formyltransferase activity"/>
    <property type="evidence" value="ECO:0007669"/>
    <property type="project" value="TreeGrafter"/>
</dbReference>
<dbReference type="SUPFAM" id="SSF53328">
    <property type="entry name" value="Formyltransferase"/>
    <property type="match status" value="1"/>
</dbReference>
<accession>A0A9E8KNP6</accession>